<proteinExistence type="predicted"/>
<dbReference type="AlphaFoldDB" id="A0AAV4FMJ6"/>
<accession>A0AAV4FMJ6</accession>
<dbReference type="Proteomes" id="UP000762676">
    <property type="component" value="Unassembled WGS sequence"/>
</dbReference>
<keyword evidence="1" id="KW-1133">Transmembrane helix</keyword>
<keyword evidence="1" id="KW-0812">Transmembrane</keyword>
<evidence type="ECO:0000256" key="1">
    <source>
        <dbReference type="SAM" id="Phobius"/>
    </source>
</evidence>
<organism evidence="2 3">
    <name type="scientific">Elysia marginata</name>
    <dbReference type="NCBI Taxonomy" id="1093978"/>
    <lineage>
        <taxon>Eukaryota</taxon>
        <taxon>Metazoa</taxon>
        <taxon>Spiralia</taxon>
        <taxon>Lophotrochozoa</taxon>
        <taxon>Mollusca</taxon>
        <taxon>Gastropoda</taxon>
        <taxon>Heterobranchia</taxon>
        <taxon>Euthyneura</taxon>
        <taxon>Panpulmonata</taxon>
        <taxon>Sacoglossa</taxon>
        <taxon>Placobranchoidea</taxon>
        <taxon>Plakobranchidae</taxon>
        <taxon>Elysia</taxon>
    </lineage>
</organism>
<sequence>MAATECKSKWVDVVSGIFFFVYIDKSMYVFVFLSLFSGSENSTQNYRSCLQAIDFKEGVRRQEFSNLILNRLRNEMTHSQQMWSSGTKILGKLGVSMATPVNSQNKKGPRRWLHFDYFSLGISYLRPTTIILNYLYPEIVT</sequence>
<feature type="transmembrane region" description="Helical" evidence="1">
    <location>
        <begin position="17"/>
        <end position="37"/>
    </location>
</feature>
<protein>
    <submittedName>
        <fullName evidence="2">Uncharacterized protein</fullName>
    </submittedName>
</protein>
<dbReference type="EMBL" id="BMAT01007904">
    <property type="protein sequence ID" value="GFR73923.1"/>
    <property type="molecule type" value="Genomic_DNA"/>
</dbReference>
<keyword evidence="3" id="KW-1185">Reference proteome</keyword>
<comment type="caution">
    <text evidence="2">The sequence shown here is derived from an EMBL/GenBank/DDBJ whole genome shotgun (WGS) entry which is preliminary data.</text>
</comment>
<evidence type="ECO:0000313" key="2">
    <source>
        <dbReference type="EMBL" id="GFR73923.1"/>
    </source>
</evidence>
<reference evidence="2 3" key="1">
    <citation type="journal article" date="2021" name="Elife">
        <title>Chloroplast acquisition without the gene transfer in kleptoplastic sea slugs, Plakobranchus ocellatus.</title>
        <authorList>
            <person name="Maeda T."/>
            <person name="Takahashi S."/>
            <person name="Yoshida T."/>
            <person name="Shimamura S."/>
            <person name="Takaki Y."/>
            <person name="Nagai Y."/>
            <person name="Toyoda A."/>
            <person name="Suzuki Y."/>
            <person name="Arimoto A."/>
            <person name="Ishii H."/>
            <person name="Satoh N."/>
            <person name="Nishiyama T."/>
            <person name="Hasebe M."/>
            <person name="Maruyama T."/>
            <person name="Minagawa J."/>
            <person name="Obokata J."/>
            <person name="Shigenobu S."/>
        </authorList>
    </citation>
    <scope>NUCLEOTIDE SEQUENCE [LARGE SCALE GENOMIC DNA]</scope>
</reference>
<keyword evidence="1" id="KW-0472">Membrane</keyword>
<gene>
    <name evidence="2" type="ORF">ElyMa_003880200</name>
</gene>
<evidence type="ECO:0000313" key="3">
    <source>
        <dbReference type="Proteomes" id="UP000762676"/>
    </source>
</evidence>
<name>A0AAV4FMJ6_9GAST</name>